<sequence>MTKTLELVFQSAAGKEVTLNLADPQEGLTKAVVDAVMAEIISRNIFITATGELTQIVEARIKTTEAVVLA</sequence>
<gene>
    <name evidence="1" type="ORF">SAMN04488502_10876</name>
</gene>
<proteinExistence type="predicted"/>
<evidence type="ECO:0000313" key="1">
    <source>
        <dbReference type="EMBL" id="SDM87464.1"/>
    </source>
</evidence>
<dbReference type="OrthoDB" id="9795264at2"/>
<reference evidence="1 2" key="1">
    <citation type="submission" date="2016-10" db="EMBL/GenBank/DDBJ databases">
        <authorList>
            <person name="de Groot N.N."/>
        </authorList>
    </citation>
    <scope>NUCLEOTIDE SEQUENCE [LARGE SCALE GENOMIC DNA]</scope>
    <source>
        <strain evidence="1 2">DSM 1736</strain>
    </source>
</reference>
<dbReference type="InterPro" id="IPR021321">
    <property type="entry name" value="DUF2922"/>
</dbReference>
<accession>A0A1G9WS89</accession>
<keyword evidence="2" id="KW-1185">Reference proteome</keyword>
<dbReference type="Proteomes" id="UP000214880">
    <property type="component" value="Unassembled WGS sequence"/>
</dbReference>
<dbReference type="EMBL" id="FNHB01000008">
    <property type="protein sequence ID" value="SDM87464.1"/>
    <property type="molecule type" value="Genomic_DNA"/>
</dbReference>
<evidence type="ECO:0000313" key="2">
    <source>
        <dbReference type="Proteomes" id="UP000214880"/>
    </source>
</evidence>
<dbReference type="RefSeq" id="WP_092074297.1">
    <property type="nucleotide sequence ID" value="NZ_FNHB01000008.1"/>
</dbReference>
<dbReference type="Pfam" id="PF11148">
    <property type="entry name" value="DUF2922"/>
    <property type="match status" value="1"/>
</dbReference>
<dbReference type="STRING" id="146817.SAMN04488502_10876"/>
<dbReference type="AlphaFoldDB" id="A0A1G9WS89"/>
<name>A0A1G9WS89_9FIRM</name>
<protein>
    <recommendedName>
        <fullName evidence="3">DUF2922 domain-containing protein</fullName>
    </recommendedName>
</protein>
<organism evidence="1 2">
    <name type="scientific">Dendrosporobacter quercicolus</name>
    <dbReference type="NCBI Taxonomy" id="146817"/>
    <lineage>
        <taxon>Bacteria</taxon>
        <taxon>Bacillati</taxon>
        <taxon>Bacillota</taxon>
        <taxon>Negativicutes</taxon>
        <taxon>Selenomonadales</taxon>
        <taxon>Sporomusaceae</taxon>
        <taxon>Dendrosporobacter</taxon>
    </lineage>
</organism>
<evidence type="ECO:0008006" key="3">
    <source>
        <dbReference type="Google" id="ProtNLM"/>
    </source>
</evidence>